<evidence type="ECO:0000256" key="3">
    <source>
        <dbReference type="ARBA" id="ARBA00022525"/>
    </source>
</evidence>
<name>A0AAN8PEB8_PATCE</name>
<dbReference type="GO" id="GO:0005125">
    <property type="term" value="F:cytokine activity"/>
    <property type="evidence" value="ECO:0007669"/>
    <property type="project" value="TreeGrafter"/>
</dbReference>
<dbReference type="PANTHER" id="PTHR11848:SF302">
    <property type="entry name" value="TGF-BETA FAMILY PROFILE DOMAIN-CONTAINING PROTEIN"/>
    <property type="match status" value="1"/>
</dbReference>
<keyword evidence="4" id="KW-0732">Signal</keyword>
<dbReference type="GO" id="GO:0008083">
    <property type="term" value="F:growth factor activity"/>
    <property type="evidence" value="ECO:0007669"/>
    <property type="project" value="UniProtKB-KW"/>
</dbReference>
<dbReference type="SUPFAM" id="SSF57501">
    <property type="entry name" value="Cystine-knot cytokines"/>
    <property type="match status" value="1"/>
</dbReference>
<evidence type="ECO:0000313" key="11">
    <source>
        <dbReference type="EMBL" id="KAK6174254.1"/>
    </source>
</evidence>
<protein>
    <recommendedName>
        <fullName evidence="10">TGF-beta family profile domain-containing protein</fullName>
    </recommendedName>
</protein>
<dbReference type="SMART" id="SM00204">
    <property type="entry name" value="TGFB"/>
    <property type="match status" value="1"/>
</dbReference>
<evidence type="ECO:0000313" key="12">
    <source>
        <dbReference type="Proteomes" id="UP001347796"/>
    </source>
</evidence>
<evidence type="ECO:0000256" key="5">
    <source>
        <dbReference type="ARBA" id="ARBA00023030"/>
    </source>
</evidence>
<dbReference type="PANTHER" id="PTHR11848">
    <property type="entry name" value="TGF-BETA FAMILY"/>
    <property type="match status" value="1"/>
</dbReference>
<comment type="caution">
    <text evidence="11">The sequence shown here is derived from an EMBL/GenBank/DDBJ whole genome shotgun (WGS) entry which is preliminary data.</text>
</comment>
<keyword evidence="9" id="KW-1133">Transmembrane helix</keyword>
<dbReference type="Pfam" id="PF00688">
    <property type="entry name" value="TGFb_propeptide"/>
    <property type="match status" value="1"/>
</dbReference>
<comment type="similarity">
    <text evidence="2 8">Belongs to the TGF-beta family.</text>
</comment>
<feature type="transmembrane region" description="Helical" evidence="9">
    <location>
        <begin position="21"/>
        <end position="40"/>
    </location>
</feature>
<dbReference type="InterPro" id="IPR017948">
    <property type="entry name" value="TGFb_CS"/>
</dbReference>
<feature type="domain" description="TGF-beta family profile" evidence="10">
    <location>
        <begin position="284"/>
        <end position="402"/>
    </location>
</feature>
<dbReference type="InterPro" id="IPR001111">
    <property type="entry name" value="TGF-b_propeptide"/>
</dbReference>
<evidence type="ECO:0000256" key="6">
    <source>
        <dbReference type="ARBA" id="ARBA00023157"/>
    </source>
</evidence>
<dbReference type="PROSITE" id="PS51362">
    <property type="entry name" value="TGF_BETA_2"/>
    <property type="match status" value="1"/>
</dbReference>
<dbReference type="InterPro" id="IPR001839">
    <property type="entry name" value="TGF-b_C"/>
</dbReference>
<evidence type="ECO:0000259" key="10">
    <source>
        <dbReference type="PROSITE" id="PS51362"/>
    </source>
</evidence>
<dbReference type="Gene3D" id="2.10.90.10">
    <property type="entry name" value="Cystine-knot cytokines"/>
    <property type="match status" value="1"/>
</dbReference>
<evidence type="ECO:0000256" key="7">
    <source>
        <dbReference type="ARBA" id="ARBA00023180"/>
    </source>
</evidence>
<gene>
    <name evidence="11" type="ORF">SNE40_017566</name>
</gene>
<sequence>MIQPYKLLQPFYTTTNFKSNMYLHLFTLITSFTIILEVGARDLRQGTWPNNVPDKSSFIISEDQELITTNQDILELLFNNGKSAVDYRKASTVFMVKLFNELQRGQTVTQGSDQSWNKPDISQSDTIRSFSAKAKISTTKKSNKNVYFQIPELPENERLRSAEIRFLRHPIKYVTGVKMRFKIELKRGDTVIKKFVLRAKTTSQGEHEVIDVSRVVRPWVNGYHGNITIHIKVPRRLKLTKKRGSVDFGSLIVFYLEDGQFLSNVYKTQEKQDKESGLNIVRSRQKRHKIGRKGRRRNRGECKLYNFEVDFNVIGWGQWVIHPQKFNAGFCHGECASPIDVKYKPTNHAMLKALMRSKVKNVAPSACCVPTKLKPLSMLYYEYDEIVVRHHEEMIATECGCR</sequence>
<keyword evidence="12" id="KW-1185">Reference proteome</keyword>
<proteinExistence type="inferred from homology"/>
<reference evidence="11 12" key="1">
    <citation type="submission" date="2024-01" db="EMBL/GenBank/DDBJ databases">
        <title>The genome of the rayed Mediterranean limpet Patella caerulea (Linnaeus, 1758).</title>
        <authorList>
            <person name="Anh-Thu Weber A."/>
            <person name="Halstead-Nussloch G."/>
        </authorList>
    </citation>
    <scope>NUCLEOTIDE SEQUENCE [LARGE SCALE GENOMIC DNA]</scope>
    <source>
        <strain evidence="11">AATW-2023a</strain>
        <tissue evidence="11">Whole specimen</tissue>
    </source>
</reference>
<dbReference type="Gene3D" id="2.60.120.970">
    <property type="match status" value="1"/>
</dbReference>
<dbReference type="Proteomes" id="UP001347796">
    <property type="component" value="Unassembled WGS sequence"/>
</dbReference>
<dbReference type="Pfam" id="PF00019">
    <property type="entry name" value="TGF_beta"/>
    <property type="match status" value="1"/>
</dbReference>
<keyword evidence="3" id="KW-0964">Secreted</keyword>
<evidence type="ECO:0000256" key="1">
    <source>
        <dbReference type="ARBA" id="ARBA00004613"/>
    </source>
</evidence>
<dbReference type="PROSITE" id="PS00250">
    <property type="entry name" value="TGF_BETA_1"/>
    <property type="match status" value="1"/>
</dbReference>
<keyword evidence="7" id="KW-0325">Glycoprotein</keyword>
<evidence type="ECO:0000256" key="4">
    <source>
        <dbReference type="ARBA" id="ARBA00022729"/>
    </source>
</evidence>
<keyword evidence="6" id="KW-1015">Disulfide bond</keyword>
<dbReference type="GO" id="GO:0005615">
    <property type="term" value="C:extracellular space"/>
    <property type="evidence" value="ECO:0007669"/>
    <property type="project" value="TreeGrafter"/>
</dbReference>
<keyword evidence="5 8" id="KW-0339">Growth factor</keyword>
<dbReference type="CDD" id="cd13759">
    <property type="entry name" value="TGF_beta_NODAL"/>
    <property type="match status" value="1"/>
</dbReference>
<organism evidence="11 12">
    <name type="scientific">Patella caerulea</name>
    <name type="common">Rayed Mediterranean limpet</name>
    <dbReference type="NCBI Taxonomy" id="87958"/>
    <lineage>
        <taxon>Eukaryota</taxon>
        <taxon>Metazoa</taxon>
        <taxon>Spiralia</taxon>
        <taxon>Lophotrochozoa</taxon>
        <taxon>Mollusca</taxon>
        <taxon>Gastropoda</taxon>
        <taxon>Patellogastropoda</taxon>
        <taxon>Patelloidea</taxon>
        <taxon>Patellidae</taxon>
        <taxon>Patella</taxon>
    </lineage>
</organism>
<dbReference type="AlphaFoldDB" id="A0AAN8PEB8"/>
<dbReference type="InterPro" id="IPR015615">
    <property type="entry name" value="TGF-beta-rel"/>
</dbReference>
<dbReference type="FunFam" id="2.10.90.10:FF:000001">
    <property type="entry name" value="Bone morphogenetic protein 4"/>
    <property type="match status" value="1"/>
</dbReference>
<accession>A0AAN8PEB8</accession>
<evidence type="ECO:0000256" key="2">
    <source>
        <dbReference type="ARBA" id="ARBA00006656"/>
    </source>
</evidence>
<evidence type="ECO:0000256" key="9">
    <source>
        <dbReference type="SAM" id="Phobius"/>
    </source>
</evidence>
<keyword evidence="9" id="KW-0472">Membrane</keyword>
<keyword evidence="9" id="KW-0812">Transmembrane</keyword>
<dbReference type="InterPro" id="IPR029034">
    <property type="entry name" value="Cystine-knot_cytokine"/>
</dbReference>
<dbReference type="EMBL" id="JAZGQO010000011">
    <property type="protein sequence ID" value="KAK6174254.1"/>
    <property type="molecule type" value="Genomic_DNA"/>
</dbReference>
<comment type="subcellular location">
    <subcellularLocation>
        <location evidence="1">Secreted</location>
    </subcellularLocation>
</comment>
<evidence type="ECO:0000256" key="8">
    <source>
        <dbReference type="RuleBase" id="RU000354"/>
    </source>
</evidence>